<name>A0ABR3RU73_9PLEO</name>
<proteinExistence type="predicted"/>
<dbReference type="Proteomes" id="UP001521785">
    <property type="component" value="Unassembled WGS sequence"/>
</dbReference>
<evidence type="ECO:0000313" key="2">
    <source>
        <dbReference type="Proteomes" id="UP001521785"/>
    </source>
</evidence>
<organism evidence="1 2">
    <name type="scientific">Paraconiothyrium brasiliense</name>
    <dbReference type="NCBI Taxonomy" id="300254"/>
    <lineage>
        <taxon>Eukaryota</taxon>
        <taxon>Fungi</taxon>
        <taxon>Dikarya</taxon>
        <taxon>Ascomycota</taxon>
        <taxon>Pezizomycotina</taxon>
        <taxon>Dothideomycetes</taxon>
        <taxon>Pleosporomycetidae</taxon>
        <taxon>Pleosporales</taxon>
        <taxon>Massarineae</taxon>
        <taxon>Didymosphaeriaceae</taxon>
        <taxon>Paraconiothyrium</taxon>
    </lineage>
</organism>
<dbReference type="EMBL" id="JAKJXO020000003">
    <property type="protein sequence ID" value="KAL1607989.1"/>
    <property type="molecule type" value="Genomic_DNA"/>
</dbReference>
<protein>
    <recommendedName>
        <fullName evidence="3">F-box domain-containing protein</fullName>
    </recommendedName>
</protein>
<sequence length="259" mass="29677">MDSVPRETLDLILKQLLAYHHPITERFAKITEDSKEDLLNARLVCRGFWASKSLQDAFGRVLGEIPLFREDLRLDRFEAISQSKYADKMATLTFPGILVLGWSDEQLCVFKSKLCRLFYDFPHVENLRISHEGLEEPVDPRDFPRWAKGLIFHLVLEFQTPEITTRSVEFPLEGLAAWSYSVLAYRDLSGLKFLTRLSVNLTTGTYRPILERGLFGCQNLEFLEIALGVPIGITIIGHDLWMRGRHQKTSCFQSSKPSG</sequence>
<reference evidence="1 2" key="1">
    <citation type="submission" date="2024-02" db="EMBL/GenBank/DDBJ databases">
        <title>De novo assembly and annotation of 12 fungi associated with fruit tree decline syndrome in Ontario, Canada.</title>
        <authorList>
            <person name="Sulman M."/>
            <person name="Ellouze W."/>
            <person name="Ilyukhin E."/>
        </authorList>
    </citation>
    <scope>NUCLEOTIDE SEQUENCE [LARGE SCALE GENOMIC DNA]</scope>
    <source>
        <strain evidence="1 2">M42-189</strain>
    </source>
</reference>
<evidence type="ECO:0000313" key="1">
    <source>
        <dbReference type="EMBL" id="KAL1607989.1"/>
    </source>
</evidence>
<gene>
    <name evidence="1" type="ORF">SLS60_002928</name>
</gene>
<comment type="caution">
    <text evidence="1">The sequence shown here is derived from an EMBL/GenBank/DDBJ whole genome shotgun (WGS) entry which is preliminary data.</text>
</comment>
<accession>A0ABR3RU73</accession>
<evidence type="ECO:0008006" key="3">
    <source>
        <dbReference type="Google" id="ProtNLM"/>
    </source>
</evidence>
<keyword evidence="2" id="KW-1185">Reference proteome</keyword>